<sequence>MAVHGRRNPGNQAQIPFFLLPRLTLSHTNFWQNLATNGVARRQFVWVDLIFVQLARLLDLTNLGDNNLQFSLRELEPFVDGHIVDGPFCSILPTASADPLTRVDEKLFKGSAMTKRDAYAVISYMTCADIAVKLYRDASLTLMFKGQDRSLEAVFIFISLPSFDELEHCLRGDRDRSRSKSVSEMLRLNLNNRLAWPV</sequence>
<proteinExistence type="predicted"/>
<gene>
    <name evidence="1" type="ORF">PHJA_000625400</name>
</gene>
<protein>
    <submittedName>
        <fullName evidence="1">Uncharacterized protein</fullName>
    </submittedName>
</protein>
<dbReference type="Proteomes" id="UP000653305">
    <property type="component" value="Unassembled WGS sequence"/>
</dbReference>
<reference evidence="1" key="1">
    <citation type="submission" date="2020-07" db="EMBL/GenBank/DDBJ databases">
        <title>Ethylene signaling mediates host invasion by parasitic plants.</title>
        <authorList>
            <person name="Yoshida S."/>
        </authorList>
    </citation>
    <scope>NUCLEOTIDE SEQUENCE</scope>
    <source>
        <strain evidence="1">Okayama</strain>
    </source>
</reference>
<keyword evidence="2" id="KW-1185">Reference proteome</keyword>
<organism evidence="1 2">
    <name type="scientific">Phtheirospermum japonicum</name>
    <dbReference type="NCBI Taxonomy" id="374723"/>
    <lineage>
        <taxon>Eukaryota</taxon>
        <taxon>Viridiplantae</taxon>
        <taxon>Streptophyta</taxon>
        <taxon>Embryophyta</taxon>
        <taxon>Tracheophyta</taxon>
        <taxon>Spermatophyta</taxon>
        <taxon>Magnoliopsida</taxon>
        <taxon>eudicotyledons</taxon>
        <taxon>Gunneridae</taxon>
        <taxon>Pentapetalae</taxon>
        <taxon>asterids</taxon>
        <taxon>lamiids</taxon>
        <taxon>Lamiales</taxon>
        <taxon>Orobanchaceae</taxon>
        <taxon>Orobanchaceae incertae sedis</taxon>
        <taxon>Phtheirospermum</taxon>
    </lineage>
</organism>
<name>A0A830BCY6_9LAMI</name>
<dbReference type="EMBL" id="BMAC01000093">
    <property type="protein sequence ID" value="GFP84816.1"/>
    <property type="molecule type" value="Genomic_DNA"/>
</dbReference>
<evidence type="ECO:0000313" key="1">
    <source>
        <dbReference type="EMBL" id="GFP84816.1"/>
    </source>
</evidence>
<dbReference type="AlphaFoldDB" id="A0A830BCY6"/>
<dbReference type="OrthoDB" id="6334211at2759"/>
<evidence type="ECO:0000313" key="2">
    <source>
        <dbReference type="Proteomes" id="UP000653305"/>
    </source>
</evidence>
<accession>A0A830BCY6</accession>
<comment type="caution">
    <text evidence="1">The sequence shown here is derived from an EMBL/GenBank/DDBJ whole genome shotgun (WGS) entry which is preliminary data.</text>
</comment>